<accession>A0ACB7XM42</accession>
<reference evidence="1 2" key="1">
    <citation type="journal article" date="2021" name="Hortic Res">
        <title>High-quality reference genome and annotation aids understanding of berry development for evergreen blueberry (Vaccinium darrowii).</title>
        <authorList>
            <person name="Yu J."/>
            <person name="Hulse-Kemp A.M."/>
            <person name="Babiker E."/>
            <person name="Staton M."/>
        </authorList>
    </citation>
    <scope>NUCLEOTIDE SEQUENCE [LARGE SCALE GENOMIC DNA]</scope>
    <source>
        <strain evidence="2">cv. NJ 8807/NJ 8810</strain>
        <tissue evidence="1">Young leaf</tissue>
    </source>
</reference>
<evidence type="ECO:0000313" key="1">
    <source>
        <dbReference type="EMBL" id="KAH7841727.1"/>
    </source>
</evidence>
<sequence>MMSTTDEFSVLDLIRQHLLGEFTSTDSFISNLNFSSTTSTTPSVPPSPSSDSTTYPTTTTQYSAPPPNSDPLEGNSEGTRISYRGVRRRPWGKYAAEIRDKNRNGSRVWLGTFDEAVDAARAYDCAAFKMRGRKAVLNFPLEAGKYEPPEKIGRKRRRYDDDGVDGGGRKERETAPPAFVDGGLAVNAVKLEG</sequence>
<name>A0ACB7XM42_9ERIC</name>
<evidence type="ECO:0000313" key="2">
    <source>
        <dbReference type="Proteomes" id="UP000828048"/>
    </source>
</evidence>
<gene>
    <name evidence="1" type="ORF">Vadar_033498</name>
</gene>
<comment type="caution">
    <text evidence="1">The sequence shown here is derived from an EMBL/GenBank/DDBJ whole genome shotgun (WGS) entry which is preliminary data.</text>
</comment>
<keyword evidence="2" id="KW-1185">Reference proteome</keyword>
<dbReference type="Proteomes" id="UP000828048">
    <property type="component" value="Chromosome 10"/>
</dbReference>
<dbReference type="EMBL" id="CM037160">
    <property type="protein sequence ID" value="KAH7841727.1"/>
    <property type="molecule type" value="Genomic_DNA"/>
</dbReference>
<protein>
    <submittedName>
        <fullName evidence="1">Uncharacterized protein</fullName>
    </submittedName>
</protein>
<organism evidence="1 2">
    <name type="scientific">Vaccinium darrowii</name>
    <dbReference type="NCBI Taxonomy" id="229202"/>
    <lineage>
        <taxon>Eukaryota</taxon>
        <taxon>Viridiplantae</taxon>
        <taxon>Streptophyta</taxon>
        <taxon>Embryophyta</taxon>
        <taxon>Tracheophyta</taxon>
        <taxon>Spermatophyta</taxon>
        <taxon>Magnoliopsida</taxon>
        <taxon>eudicotyledons</taxon>
        <taxon>Gunneridae</taxon>
        <taxon>Pentapetalae</taxon>
        <taxon>asterids</taxon>
        <taxon>Ericales</taxon>
        <taxon>Ericaceae</taxon>
        <taxon>Vaccinioideae</taxon>
        <taxon>Vaccinieae</taxon>
        <taxon>Vaccinium</taxon>
    </lineage>
</organism>
<proteinExistence type="predicted"/>